<protein>
    <submittedName>
        <fullName evidence="2">Fbox domain containing protein</fullName>
    </submittedName>
</protein>
<dbReference type="Gene3D" id="1.20.1280.50">
    <property type="match status" value="1"/>
</dbReference>
<name>L8GXP1_ACACF</name>
<dbReference type="VEuPathDB" id="AmoebaDB:ACA1_064940"/>
<accession>L8GXP1</accession>
<evidence type="ECO:0000259" key="1">
    <source>
        <dbReference type="Pfam" id="PF12937"/>
    </source>
</evidence>
<dbReference type="KEGG" id="acan:ACA1_064940"/>
<dbReference type="SUPFAM" id="SSF81383">
    <property type="entry name" value="F-box domain"/>
    <property type="match status" value="1"/>
</dbReference>
<evidence type="ECO:0000313" key="3">
    <source>
        <dbReference type="Proteomes" id="UP000011083"/>
    </source>
</evidence>
<dbReference type="InterPro" id="IPR001810">
    <property type="entry name" value="F-box_dom"/>
</dbReference>
<keyword evidence="3" id="KW-1185">Reference proteome</keyword>
<gene>
    <name evidence="2" type="ORF">ACA1_064940</name>
</gene>
<dbReference type="Proteomes" id="UP000011083">
    <property type="component" value="Unassembled WGS sequence"/>
</dbReference>
<dbReference type="Pfam" id="PF12937">
    <property type="entry name" value="F-box-like"/>
    <property type="match status" value="1"/>
</dbReference>
<dbReference type="EMBL" id="KB007974">
    <property type="protein sequence ID" value="ELR17707.1"/>
    <property type="molecule type" value="Genomic_DNA"/>
</dbReference>
<dbReference type="InterPro" id="IPR036047">
    <property type="entry name" value="F-box-like_dom_sf"/>
</dbReference>
<organism evidence="2 3">
    <name type="scientific">Acanthamoeba castellanii (strain ATCC 30010 / Neff)</name>
    <dbReference type="NCBI Taxonomy" id="1257118"/>
    <lineage>
        <taxon>Eukaryota</taxon>
        <taxon>Amoebozoa</taxon>
        <taxon>Discosea</taxon>
        <taxon>Longamoebia</taxon>
        <taxon>Centramoebida</taxon>
        <taxon>Acanthamoebidae</taxon>
        <taxon>Acanthamoeba</taxon>
    </lineage>
</organism>
<proteinExistence type="predicted"/>
<reference evidence="2 3" key="1">
    <citation type="journal article" date="2013" name="Genome Biol.">
        <title>Genome of Acanthamoeba castellanii highlights extensive lateral gene transfer and early evolution of tyrosine kinase signaling.</title>
        <authorList>
            <person name="Clarke M."/>
            <person name="Lohan A.J."/>
            <person name="Liu B."/>
            <person name="Lagkouvardos I."/>
            <person name="Roy S."/>
            <person name="Zafar N."/>
            <person name="Bertelli C."/>
            <person name="Schilde C."/>
            <person name="Kianianmomeni A."/>
            <person name="Burglin T.R."/>
            <person name="Frech C."/>
            <person name="Turcotte B."/>
            <person name="Kopec K.O."/>
            <person name="Synnott J.M."/>
            <person name="Choo C."/>
            <person name="Paponov I."/>
            <person name="Finkler A."/>
            <person name="Soon Heng Tan C."/>
            <person name="Hutchins A.P."/>
            <person name="Weinmeier T."/>
            <person name="Rattei T."/>
            <person name="Chu J.S."/>
            <person name="Gimenez G."/>
            <person name="Irimia M."/>
            <person name="Rigden D.J."/>
            <person name="Fitzpatrick D.A."/>
            <person name="Lorenzo-Morales J."/>
            <person name="Bateman A."/>
            <person name="Chiu C.H."/>
            <person name="Tang P."/>
            <person name="Hegemann P."/>
            <person name="Fromm H."/>
            <person name="Raoult D."/>
            <person name="Greub G."/>
            <person name="Miranda-Saavedra D."/>
            <person name="Chen N."/>
            <person name="Nash P."/>
            <person name="Ginger M.L."/>
            <person name="Horn M."/>
            <person name="Schaap P."/>
            <person name="Caler L."/>
            <person name="Loftus B."/>
        </authorList>
    </citation>
    <scope>NUCLEOTIDE SEQUENCE [LARGE SCALE GENOMIC DNA]</scope>
    <source>
        <strain evidence="2 3">Neff</strain>
    </source>
</reference>
<dbReference type="AlphaFoldDB" id="L8GXP1"/>
<sequence length="188" mass="21373">MLGETVPDEVALTVLSHLDDPLDLLQVAETCRPARRLARDRQLWEVVLRRSSHERAVRWCSLVLDGIPPHLARGASGGTEEVGIVEWGRFFARHKRALVACLRPHYPSDRMATALAEVLMSREFMTDWLVRRLPRKDHNEHLNALAKLPAQFVFDLLIFPLLEAQLEAAPDEDTEAHVRGHFARHTLG</sequence>
<dbReference type="RefSeq" id="XP_004339720.1">
    <property type="nucleotide sequence ID" value="XM_004339672.1"/>
</dbReference>
<dbReference type="GeneID" id="14917789"/>
<evidence type="ECO:0000313" key="2">
    <source>
        <dbReference type="EMBL" id="ELR17707.1"/>
    </source>
</evidence>
<feature type="domain" description="F-box" evidence="1">
    <location>
        <begin position="6"/>
        <end position="46"/>
    </location>
</feature>